<gene>
    <name evidence="1" type="ORF">KAM382_25100</name>
</gene>
<evidence type="ECO:0000313" key="2">
    <source>
        <dbReference type="Proteomes" id="UP000737420"/>
    </source>
</evidence>
<protein>
    <submittedName>
        <fullName evidence="1">Uncharacterized protein</fullName>
    </submittedName>
</protein>
<sequence length="55" mass="6274">MAAQLEQFSACRILSKIAAAKTTTEERPIASIVDTELDHMHHDQWCNLEKEKNGY</sequence>
<dbReference type="AlphaFoldDB" id="A0ABD0B8P4"/>
<comment type="caution">
    <text evidence="1">The sequence shown here is derived from an EMBL/GenBank/DDBJ whole genome shotgun (WGS) entry which is preliminary data.</text>
</comment>
<accession>A0ABD0B8P4</accession>
<organism evidence="1 2">
    <name type="scientific">Aeromonas caviae</name>
    <name type="common">Aeromonas punctata</name>
    <dbReference type="NCBI Taxonomy" id="648"/>
    <lineage>
        <taxon>Bacteria</taxon>
        <taxon>Pseudomonadati</taxon>
        <taxon>Pseudomonadota</taxon>
        <taxon>Gammaproteobacteria</taxon>
        <taxon>Aeromonadales</taxon>
        <taxon>Aeromonadaceae</taxon>
        <taxon>Aeromonas</taxon>
    </lineage>
</organism>
<reference evidence="1 2" key="1">
    <citation type="submission" date="2021-07" db="EMBL/GenBank/DDBJ databases">
        <title>Draft genome sequence of carbapenem-resistant Aeromonas spp. in Japan.</title>
        <authorList>
            <person name="Maehana S."/>
            <person name="Suzuki M."/>
            <person name="Kitasato H."/>
        </authorList>
    </citation>
    <scope>NUCLEOTIDE SEQUENCE [LARGE SCALE GENOMIC DNA]</scope>
    <source>
        <strain evidence="1 2">KAM382</strain>
    </source>
</reference>
<evidence type="ECO:0000313" key="1">
    <source>
        <dbReference type="EMBL" id="GJB92449.1"/>
    </source>
</evidence>
<dbReference type="Proteomes" id="UP000737420">
    <property type="component" value="Unassembled WGS sequence"/>
</dbReference>
<proteinExistence type="predicted"/>
<dbReference type="EMBL" id="BPOP01000024">
    <property type="protein sequence ID" value="GJB92449.1"/>
    <property type="molecule type" value="Genomic_DNA"/>
</dbReference>
<name>A0ABD0B8P4_AERCA</name>